<feature type="chain" id="PRO_5046690661" evidence="1">
    <location>
        <begin position="22"/>
        <end position="59"/>
    </location>
</feature>
<proteinExistence type="predicted"/>
<evidence type="ECO:0000313" key="2">
    <source>
        <dbReference type="EMBL" id="CAK0829590.1"/>
    </source>
</evidence>
<keyword evidence="1" id="KW-0732">Signal</keyword>
<feature type="signal peptide" evidence="1">
    <location>
        <begin position="1"/>
        <end position="21"/>
    </location>
</feature>
<evidence type="ECO:0000256" key="1">
    <source>
        <dbReference type="SAM" id="SignalP"/>
    </source>
</evidence>
<comment type="caution">
    <text evidence="2">The sequence shown here is derived from an EMBL/GenBank/DDBJ whole genome shotgun (WGS) entry which is preliminary data.</text>
</comment>
<dbReference type="EMBL" id="CAUYUJ010010524">
    <property type="protein sequence ID" value="CAK0829590.1"/>
    <property type="molecule type" value="Genomic_DNA"/>
</dbReference>
<keyword evidence="3" id="KW-1185">Reference proteome</keyword>
<evidence type="ECO:0000313" key="3">
    <source>
        <dbReference type="Proteomes" id="UP001189429"/>
    </source>
</evidence>
<reference evidence="2" key="1">
    <citation type="submission" date="2023-10" db="EMBL/GenBank/DDBJ databases">
        <authorList>
            <person name="Chen Y."/>
            <person name="Shah S."/>
            <person name="Dougan E. K."/>
            <person name="Thang M."/>
            <person name="Chan C."/>
        </authorList>
    </citation>
    <scope>NUCLEOTIDE SEQUENCE [LARGE SCALE GENOMIC DNA]</scope>
</reference>
<feature type="non-terminal residue" evidence="2">
    <location>
        <position position="59"/>
    </location>
</feature>
<accession>A0ABN9SC75</accession>
<organism evidence="2 3">
    <name type="scientific">Prorocentrum cordatum</name>
    <dbReference type="NCBI Taxonomy" id="2364126"/>
    <lineage>
        <taxon>Eukaryota</taxon>
        <taxon>Sar</taxon>
        <taxon>Alveolata</taxon>
        <taxon>Dinophyceae</taxon>
        <taxon>Prorocentrales</taxon>
        <taxon>Prorocentraceae</taxon>
        <taxon>Prorocentrum</taxon>
    </lineage>
</organism>
<sequence length="59" mass="6302">ALRDSALHVLMALWSVMESTGLIPKQAWESSVSRPYLAASAFAGAGDAVWRQALRSEAA</sequence>
<gene>
    <name evidence="2" type="ORF">PCOR1329_LOCUS28484</name>
</gene>
<name>A0ABN9SC75_9DINO</name>
<protein>
    <submittedName>
        <fullName evidence="2">Uncharacterized protein</fullName>
    </submittedName>
</protein>
<feature type="non-terminal residue" evidence="2">
    <location>
        <position position="1"/>
    </location>
</feature>
<dbReference type="Proteomes" id="UP001189429">
    <property type="component" value="Unassembled WGS sequence"/>
</dbReference>